<evidence type="ECO:0000313" key="2">
    <source>
        <dbReference type="Proteomes" id="UP000315289"/>
    </source>
</evidence>
<organism evidence="1 2">
    <name type="scientific">Candidatus Nitrosocosmicus arcticus</name>
    <dbReference type="NCBI Taxonomy" id="2035267"/>
    <lineage>
        <taxon>Archaea</taxon>
        <taxon>Nitrososphaerota</taxon>
        <taxon>Nitrososphaeria</taxon>
        <taxon>Nitrososphaerales</taxon>
        <taxon>Nitrososphaeraceae</taxon>
        <taxon>Candidatus Nitrosocosmicus</taxon>
    </lineage>
</organism>
<reference evidence="1 2" key="1">
    <citation type="journal article" date="2019" name="Front. Microbiol.">
        <title>Ammonia Oxidation by the Arctic Terrestrial Thaumarchaeote Candidatus Nitrosocosmicus arcticus Is Stimulated by Increasing Temperatures.</title>
        <authorList>
            <person name="Alves R.J.E."/>
            <person name="Kerou M."/>
            <person name="Zappe A."/>
            <person name="Bittner R."/>
            <person name="Abby S.S."/>
            <person name="Schmidt H.A."/>
            <person name="Pfeifer K."/>
            <person name="Schleper C."/>
        </authorList>
    </citation>
    <scope>NUCLEOTIDE SEQUENCE [LARGE SCALE GENOMIC DNA]</scope>
    <source>
        <strain evidence="1 2">Kfb</strain>
    </source>
</reference>
<dbReference type="Proteomes" id="UP000315289">
    <property type="component" value="Unassembled WGS sequence"/>
</dbReference>
<evidence type="ECO:0000313" key="1">
    <source>
        <dbReference type="EMBL" id="TVP41271.1"/>
    </source>
</evidence>
<sequence length="46" mass="5496">MVIRTRNSELIITHDLNLLYMTRNEVWTLISLTACRDNYDSTPHQF</sequence>
<protein>
    <submittedName>
        <fullName evidence="1">Uncharacterized protein</fullName>
    </submittedName>
</protein>
<dbReference type="AlphaFoldDB" id="A0A557SXF9"/>
<dbReference type="EMBL" id="VOAH01000004">
    <property type="protein sequence ID" value="TVP41271.1"/>
    <property type="molecule type" value="Genomic_DNA"/>
</dbReference>
<proteinExistence type="predicted"/>
<name>A0A557SXF9_9ARCH</name>
<gene>
    <name evidence="1" type="ORF">NARC_40234</name>
</gene>
<accession>A0A557SXF9</accession>
<comment type="caution">
    <text evidence="1">The sequence shown here is derived from an EMBL/GenBank/DDBJ whole genome shotgun (WGS) entry which is preliminary data.</text>
</comment>
<keyword evidence="2" id="KW-1185">Reference proteome</keyword>